<evidence type="ECO:0000259" key="5">
    <source>
        <dbReference type="PROSITE" id="PS50090"/>
    </source>
</evidence>
<sequence length="884" mass="99849">MSLKSNIGANIIGITDSLSPCLAVPPPPPPGPVVTSRDQVNKTKHPWWFCWCGSAAQKLRNLKVELLGCEIPQNARNLKEDAIPDQLLPLPKPQDVGLHVQCKDSWRESRAERRDLKRMIPSILSSGTKSMKKSKSKVGPSTSKCSEEVDPSILTRKRKLSQHISFHQLPESAKEVMDSDPFEFIDVTKHCSDYDMLEKERTKVKVEQCNDNEKLEEEGMKVEIEDYSDEKLETMIKVKVEQCNDNEKLEEEGIKVKVEQCNDNEKLEEEGMKVKVEQCNDNEKLEEEGMKVKIEDCSDEKLEEERMKVKVEDFSDEDVIVKVEHNIDEDDKNERMAARQEKGQPLTYEQKLYLAQLIKQNPKIMDESTDHLQLGQKAAAWEYVVKEYNTAFPVSQSKSTQQLKRAWEDIRNRVKKTNSSYIRKCHKTGGGPSPTPPKLDELTLLAESVMQNDLQPDRVQLDSADVESGLEGIDCTVGTDGTLQFEASDGELEELGLACIEEELPSLVDEAVHGQSNKSCTTNSTTTATSRASNFTTPSRDSSPATVSGCVSVKNKIQRKRKLSDGKSEAIKKLRLEQAAHRVPSMIPTTEAIVNKHIMAAFTKKDMEGKRTRKGNWSPDETKYLVQLYKENAVYLRSDFSSPGCTHRGKLDAWDSITNQLHEAYPDSNRTVKECQKRWQTIQSAAKTRIARFNEALTGTGGGPATPDLDELDQLIADILGKQNITFAGVRGKNDLMTFLHEAVEQQPSGTNDDAEEVQELPAEHTLQSESEPVHLEKKRTFEDTVQSEMDIPSRLIPQSSSTFMLLDEEETSHVAKSRKLEIKLLELKIKTEEKRLLAEEKRLLAEKKRIEAFTAQRIYFKQLINDKTSISLPSNVNINHDLL</sequence>
<proteinExistence type="predicted"/>
<comment type="subunit">
    <text evidence="1">Self-associates forming complexes of several hundred monomers.</text>
</comment>
<feature type="compositionally biased region" description="Low complexity" evidence="4">
    <location>
        <begin position="516"/>
        <end position="537"/>
    </location>
</feature>
<dbReference type="PANTHER" id="PTHR23098">
    <property type="entry name" value="AGAP001331-PA-RELATED"/>
    <property type="match status" value="1"/>
</dbReference>
<feature type="region of interest" description="Disordered" evidence="4">
    <location>
        <begin position="127"/>
        <end position="149"/>
    </location>
</feature>
<evidence type="ECO:0000256" key="3">
    <source>
        <dbReference type="ARBA" id="ARBA00025466"/>
    </source>
</evidence>
<dbReference type="Gene3D" id="1.10.10.60">
    <property type="entry name" value="Homeodomain-like"/>
    <property type="match status" value="1"/>
</dbReference>
<dbReference type="EMBL" id="JAWZYT010000265">
    <property type="protein sequence ID" value="KAK4325670.1"/>
    <property type="molecule type" value="Genomic_DNA"/>
</dbReference>
<feature type="region of interest" description="Disordered" evidence="4">
    <location>
        <begin position="516"/>
        <end position="547"/>
    </location>
</feature>
<dbReference type="InterPro" id="IPR001005">
    <property type="entry name" value="SANT/Myb"/>
</dbReference>
<gene>
    <name evidence="6" type="ORF">Pmani_003763</name>
</gene>
<evidence type="ECO:0000256" key="1">
    <source>
        <dbReference type="ARBA" id="ARBA00011764"/>
    </source>
</evidence>
<evidence type="ECO:0000313" key="6">
    <source>
        <dbReference type="EMBL" id="KAK4325670.1"/>
    </source>
</evidence>
<reference evidence="6" key="1">
    <citation type="submission" date="2023-11" db="EMBL/GenBank/DDBJ databases">
        <title>Genome assemblies of two species of porcelain crab, Petrolisthes cinctipes and Petrolisthes manimaculis (Anomura: Porcellanidae).</title>
        <authorList>
            <person name="Angst P."/>
        </authorList>
    </citation>
    <scope>NUCLEOTIDE SEQUENCE</scope>
    <source>
        <strain evidence="6">PB745_02</strain>
        <tissue evidence="6">Gill</tissue>
    </source>
</reference>
<accession>A0AAE1UNZ9</accession>
<dbReference type="AlphaFoldDB" id="A0AAE1UNZ9"/>
<name>A0AAE1UNZ9_9EUCA</name>
<keyword evidence="7" id="KW-1185">Reference proteome</keyword>
<protein>
    <recommendedName>
        <fullName evidence="2">Regulatory protein zeste</fullName>
    </recommendedName>
</protein>
<feature type="domain" description="Myb-like" evidence="5">
    <location>
        <begin position="609"/>
        <end position="683"/>
    </location>
</feature>
<evidence type="ECO:0000256" key="2">
    <source>
        <dbReference type="ARBA" id="ARBA00016807"/>
    </source>
</evidence>
<dbReference type="GO" id="GO:0005634">
    <property type="term" value="C:nucleus"/>
    <property type="evidence" value="ECO:0007669"/>
    <property type="project" value="TreeGrafter"/>
</dbReference>
<evidence type="ECO:0000313" key="7">
    <source>
        <dbReference type="Proteomes" id="UP001292094"/>
    </source>
</evidence>
<dbReference type="SMART" id="SM00717">
    <property type="entry name" value="SANT"/>
    <property type="match status" value="1"/>
</dbReference>
<comment type="function">
    <text evidence="3">Involved in transvection phenomena (= synapsis-dependent gene expression), where the synaptic pairing of chromosomes carrying genes with which zeste interacts influences the expression of these genes. Zeste binds to DNA and stimulates transcription from a nearby promoter.</text>
</comment>
<dbReference type="PANTHER" id="PTHR23098:SF16">
    <property type="entry name" value="REGULATORY PROTEIN ZESTE"/>
    <property type="match status" value="1"/>
</dbReference>
<organism evidence="6 7">
    <name type="scientific">Petrolisthes manimaculis</name>
    <dbReference type="NCBI Taxonomy" id="1843537"/>
    <lineage>
        <taxon>Eukaryota</taxon>
        <taxon>Metazoa</taxon>
        <taxon>Ecdysozoa</taxon>
        <taxon>Arthropoda</taxon>
        <taxon>Crustacea</taxon>
        <taxon>Multicrustacea</taxon>
        <taxon>Malacostraca</taxon>
        <taxon>Eumalacostraca</taxon>
        <taxon>Eucarida</taxon>
        <taxon>Decapoda</taxon>
        <taxon>Pleocyemata</taxon>
        <taxon>Anomura</taxon>
        <taxon>Galatheoidea</taxon>
        <taxon>Porcellanidae</taxon>
        <taxon>Petrolisthes</taxon>
    </lineage>
</organism>
<dbReference type="PROSITE" id="PS50090">
    <property type="entry name" value="MYB_LIKE"/>
    <property type="match status" value="1"/>
</dbReference>
<comment type="caution">
    <text evidence="6">The sequence shown here is derived from an EMBL/GenBank/DDBJ whole genome shotgun (WGS) entry which is preliminary data.</text>
</comment>
<dbReference type="Proteomes" id="UP001292094">
    <property type="component" value="Unassembled WGS sequence"/>
</dbReference>
<dbReference type="InterPro" id="IPR028002">
    <property type="entry name" value="Myb_DNA-bind_5"/>
</dbReference>
<dbReference type="Pfam" id="PF13873">
    <property type="entry name" value="Myb_DNA-bind_5"/>
    <property type="match status" value="2"/>
</dbReference>
<evidence type="ECO:0000256" key="4">
    <source>
        <dbReference type="SAM" id="MobiDB-lite"/>
    </source>
</evidence>